<evidence type="ECO:0000256" key="5">
    <source>
        <dbReference type="ARBA" id="ARBA00023136"/>
    </source>
</evidence>
<feature type="transmembrane region" description="Helical" evidence="6">
    <location>
        <begin position="311"/>
        <end position="333"/>
    </location>
</feature>
<evidence type="ECO:0000256" key="2">
    <source>
        <dbReference type="ARBA" id="ARBA00022475"/>
    </source>
</evidence>
<dbReference type="CDD" id="cd06581">
    <property type="entry name" value="TM_PBP1_LivM_like"/>
    <property type="match status" value="1"/>
</dbReference>
<evidence type="ECO:0000313" key="8">
    <source>
        <dbReference type="Proteomes" id="UP000257706"/>
    </source>
</evidence>
<sequence>MSDSLTHSAAAATAPRPGPGRRLVVHGLGLAVFAAMPLVAAAVGDPFVVSLFTRFLIYAIAAVALDLVMGYGALISFGHAAFFGLGGYVVGIIAHHAAETGTIFGIATSNSALVVWPVAIGLSALLALIIGALSLRTQGVQFIMITLAFGQMVYFMLVSLEVYGGDDGLLIMERNTLPGIDLSDPTVFYYLCLAVLAGWLLLCRRLVGSRFGMVLRGLKQNERRAVNLGFAPLPHRLAAFVISGAGTGFAGVLWANYALYVSPDMAAWSKSGEFMSIVILGGVGTLFGPVIGAAVFLGLEQLLAIWTEHWMLVMGPVLVAVVLFARRGLYGFLVGERSHD</sequence>
<keyword evidence="5 6" id="KW-0472">Membrane</keyword>
<dbReference type="InterPro" id="IPR001851">
    <property type="entry name" value="ABC_transp_permease"/>
</dbReference>
<feature type="transmembrane region" description="Helical" evidence="6">
    <location>
        <begin position="187"/>
        <end position="207"/>
    </location>
</feature>
<evidence type="ECO:0000256" key="1">
    <source>
        <dbReference type="ARBA" id="ARBA00004651"/>
    </source>
</evidence>
<dbReference type="GO" id="GO:0015658">
    <property type="term" value="F:branched-chain amino acid transmembrane transporter activity"/>
    <property type="evidence" value="ECO:0007669"/>
    <property type="project" value="InterPro"/>
</dbReference>
<dbReference type="AlphaFoldDB" id="A0A3B9IIH7"/>
<protein>
    <submittedName>
        <fullName evidence="7">Branched-chain amino acid ABC transporter permease</fullName>
    </submittedName>
</protein>
<evidence type="ECO:0000313" key="7">
    <source>
        <dbReference type="EMBL" id="HAE47662.1"/>
    </source>
</evidence>
<dbReference type="GO" id="GO:0005886">
    <property type="term" value="C:plasma membrane"/>
    <property type="evidence" value="ECO:0007669"/>
    <property type="project" value="UniProtKB-SubCell"/>
</dbReference>
<dbReference type="PANTHER" id="PTHR30482:SF17">
    <property type="entry name" value="ABC TRANSPORTER ATP-BINDING PROTEIN"/>
    <property type="match status" value="1"/>
</dbReference>
<dbReference type="Proteomes" id="UP000257706">
    <property type="component" value="Unassembled WGS sequence"/>
</dbReference>
<feature type="transmembrane region" description="Helical" evidence="6">
    <location>
        <begin position="237"/>
        <end position="257"/>
    </location>
</feature>
<dbReference type="Pfam" id="PF02653">
    <property type="entry name" value="BPD_transp_2"/>
    <property type="match status" value="1"/>
</dbReference>
<keyword evidence="3 6" id="KW-0812">Transmembrane</keyword>
<feature type="transmembrane region" description="Helical" evidence="6">
    <location>
        <begin position="55"/>
        <end position="74"/>
    </location>
</feature>
<gene>
    <name evidence="7" type="ORF">DCK97_09610</name>
</gene>
<evidence type="ECO:0000256" key="3">
    <source>
        <dbReference type="ARBA" id="ARBA00022692"/>
    </source>
</evidence>
<proteinExistence type="predicted"/>
<feature type="transmembrane region" description="Helical" evidence="6">
    <location>
        <begin position="113"/>
        <end position="135"/>
    </location>
</feature>
<feature type="transmembrane region" description="Helical" evidence="6">
    <location>
        <begin position="81"/>
        <end position="107"/>
    </location>
</feature>
<keyword evidence="4 6" id="KW-1133">Transmembrane helix</keyword>
<reference evidence="7 8" key="1">
    <citation type="journal article" date="2018" name="Nat. Biotechnol.">
        <title>A standardized bacterial taxonomy based on genome phylogeny substantially revises the tree of life.</title>
        <authorList>
            <person name="Parks D.H."/>
            <person name="Chuvochina M."/>
            <person name="Waite D.W."/>
            <person name="Rinke C."/>
            <person name="Skarshewski A."/>
            <person name="Chaumeil P.A."/>
            <person name="Hugenholtz P."/>
        </authorList>
    </citation>
    <scope>NUCLEOTIDE SEQUENCE [LARGE SCALE GENOMIC DNA]</scope>
    <source>
        <strain evidence="7">UBA8739</strain>
    </source>
</reference>
<organism evidence="7 8">
    <name type="scientific">Tistrella mobilis</name>
    <dbReference type="NCBI Taxonomy" id="171437"/>
    <lineage>
        <taxon>Bacteria</taxon>
        <taxon>Pseudomonadati</taxon>
        <taxon>Pseudomonadota</taxon>
        <taxon>Alphaproteobacteria</taxon>
        <taxon>Geminicoccales</taxon>
        <taxon>Geminicoccaceae</taxon>
        <taxon>Tistrella</taxon>
    </lineage>
</organism>
<dbReference type="EMBL" id="DMAI01000148">
    <property type="protein sequence ID" value="HAE47662.1"/>
    <property type="molecule type" value="Genomic_DNA"/>
</dbReference>
<feature type="transmembrane region" description="Helical" evidence="6">
    <location>
        <begin position="23"/>
        <end position="43"/>
    </location>
</feature>
<dbReference type="PANTHER" id="PTHR30482">
    <property type="entry name" value="HIGH-AFFINITY BRANCHED-CHAIN AMINO ACID TRANSPORT SYSTEM PERMEASE"/>
    <property type="match status" value="1"/>
</dbReference>
<name>A0A3B9IIH7_9PROT</name>
<feature type="transmembrane region" description="Helical" evidence="6">
    <location>
        <begin position="142"/>
        <end position="163"/>
    </location>
</feature>
<feature type="transmembrane region" description="Helical" evidence="6">
    <location>
        <begin position="277"/>
        <end position="299"/>
    </location>
</feature>
<comment type="subcellular location">
    <subcellularLocation>
        <location evidence="1">Cell membrane</location>
        <topology evidence="1">Multi-pass membrane protein</topology>
    </subcellularLocation>
</comment>
<comment type="caution">
    <text evidence="7">The sequence shown here is derived from an EMBL/GenBank/DDBJ whole genome shotgun (WGS) entry which is preliminary data.</text>
</comment>
<keyword evidence="2" id="KW-1003">Cell membrane</keyword>
<accession>A0A3B9IIH7</accession>
<evidence type="ECO:0000256" key="4">
    <source>
        <dbReference type="ARBA" id="ARBA00022989"/>
    </source>
</evidence>
<dbReference type="InterPro" id="IPR043428">
    <property type="entry name" value="LivM-like"/>
</dbReference>
<evidence type="ECO:0000256" key="6">
    <source>
        <dbReference type="SAM" id="Phobius"/>
    </source>
</evidence>